<dbReference type="EMBL" id="BJZV01000007">
    <property type="protein sequence ID" value="GEP09768.1"/>
    <property type="molecule type" value="Genomic_DNA"/>
</dbReference>
<gene>
    <name evidence="2" type="ORF">MGN01_16130</name>
</gene>
<evidence type="ECO:0000259" key="1">
    <source>
        <dbReference type="Pfam" id="PF21834"/>
    </source>
</evidence>
<proteinExistence type="predicted"/>
<sequence length="89" mass="10149">MSIILTQSRMPVPRFFIDLHTGTEHVRDTEGFDLPDIAAVRHKLLRIMTTILRDLSPDLEREDFVAAVRDESGAFVLRSRLSLTVEAIE</sequence>
<organism evidence="2 3">
    <name type="scientific">Methylobacterium gnaphalii</name>
    <dbReference type="NCBI Taxonomy" id="1010610"/>
    <lineage>
        <taxon>Bacteria</taxon>
        <taxon>Pseudomonadati</taxon>
        <taxon>Pseudomonadota</taxon>
        <taxon>Alphaproteobacteria</taxon>
        <taxon>Hyphomicrobiales</taxon>
        <taxon>Methylobacteriaceae</taxon>
        <taxon>Methylobacterium</taxon>
    </lineage>
</organism>
<dbReference type="Proteomes" id="UP000321750">
    <property type="component" value="Unassembled WGS sequence"/>
</dbReference>
<name>A0A512JIH9_9HYPH</name>
<evidence type="ECO:0000313" key="2">
    <source>
        <dbReference type="EMBL" id="GEP09768.1"/>
    </source>
</evidence>
<dbReference type="InterPro" id="IPR054189">
    <property type="entry name" value="DUF6894"/>
</dbReference>
<keyword evidence="3" id="KW-1185">Reference proteome</keyword>
<dbReference type="Pfam" id="PF21834">
    <property type="entry name" value="DUF6894"/>
    <property type="match status" value="1"/>
</dbReference>
<comment type="caution">
    <text evidence="2">The sequence shown here is derived from an EMBL/GenBank/DDBJ whole genome shotgun (WGS) entry which is preliminary data.</text>
</comment>
<accession>A0A512JIH9</accession>
<evidence type="ECO:0000313" key="3">
    <source>
        <dbReference type="Proteomes" id="UP000321750"/>
    </source>
</evidence>
<feature type="domain" description="DUF6894" evidence="1">
    <location>
        <begin position="14"/>
        <end position="81"/>
    </location>
</feature>
<reference evidence="2 3" key="1">
    <citation type="submission" date="2019-07" db="EMBL/GenBank/DDBJ databases">
        <title>Whole genome shotgun sequence of Methylobacterium gnaphalii NBRC 107716.</title>
        <authorList>
            <person name="Hosoyama A."/>
            <person name="Uohara A."/>
            <person name="Ohji S."/>
            <person name="Ichikawa N."/>
        </authorList>
    </citation>
    <scope>NUCLEOTIDE SEQUENCE [LARGE SCALE GENOMIC DNA]</scope>
    <source>
        <strain evidence="2 3">NBRC 107716</strain>
    </source>
</reference>
<dbReference type="AlphaFoldDB" id="A0A512JIH9"/>
<protein>
    <recommendedName>
        <fullName evidence="1">DUF6894 domain-containing protein</fullName>
    </recommendedName>
</protein>